<name>A0ABQ4ZGU4_9ASTR</name>
<keyword evidence="3" id="KW-1185">Reference proteome</keyword>
<feature type="compositionally biased region" description="Acidic residues" evidence="1">
    <location>
        <begin position="62"/>
        <end position="101"/>
    </location>
</feature>
<dbReference type="EMBL" id="BQNB010011279">
    <property type="protein sequence ID" value="GJS88516.1"/>
    <property type="molecule type" value="Genomic_DNA"/>
</dbReference>
<protein>
    <submittedName>
        <fullName evidence="2">Uncharacterized protein</fullName>
    </submittedName>
</protein>
<evidence type="ECO:0000313" key="2">
    <source>
        <dbReference type="EMBL" id="GJS88516.1"/>
    </source>
</evidence>
<dbReference type="Proteomes" id="UP001151760">
    <property type="component" value="Unassembled WGS sequence"/>
</dbReference>
<comment type="caution">
    <text evidence="2">The sequence shown here is derived from an EMBL/GenBank/DDBJ whole genome shotgun (WGS) entry which is preliminary data.</text>
</comment>
<reference evidence="2" key="1">
    <citation type="journal article" date="2022" name="Int. J. Mol. Sci.">
        <title>Draft Genome of Tanacetum Coccineum: Genomic Comparison of Closely Related Tanacetum-Family Plants.</title>
        <authorList>
            <person name="Yamashiro T."/>
            <person name="Shiraishi A."/>
            <person name="Nakayama K."/>
            <person name="Satake H."/>
        </authorList>
    </citation>
    <scope>NUCLEOTIDE SEQUENCE</scope>
</reference>
<sequence length="159" mass="18486">MSMTSNWNPIIEKFHKRLISWKAKTLSYGGRLTLPKSVLGALDGFSRQIAEITSSTFPSRENEEEFEEDPQEDPEEEMEEWDDMDIIEEEEEDPEEDPEEWDDVDIEQVMKYLIQSSPPRNLINPAVPKHSSPEQSSESEIMTLLIPMILRRASFQRAL</sequence>
<evidence type="ECO:0000256" key="1">
    <source>
        <dbReference type="SAM" id="MobiDB-lite"/>
    </source>
</evidence>
<evidence type="ECO:0000313" key="3">
    <source>
        <dbReference type="Proteomes" id="UP001151760"/>
    </source>
</evidence>
<gene>
    <name evidence="2" type="ORF">Tco_0771152</name>
</gene>
<proteinExistence type="predicted"/>
<accession>A0ABQ4ZGU4</accession>
<reference evidence="2" key="2">
    <citation type="submission" date="2022-01" db="EMBL/GenBank/DDBJ databases">
        <authorList>
            <person name="Yamashiro T."/>
            <person name="Shiraishi A."/>
            <person name="Satake H."/>
            <person name="Nakayama K."/>
        </authorList>
    </citation>
    <scope>NUCLEOTIDE SEQUENCE</scope>
</reference>
<organism evidence="2 3">
    <name type="scientific">Tanacetum coccineum</name>
    <dbReference type="NCBI Taxonomy" id="301880"/>
    <lineage>
        <taxon>Eukaryota</taxon>
        <taxon>Viridiplantae</taxon>
        <taxon>Streptophyta</taxon>
        <taxon>Embryophyta</taxon>
        <taxon>Tracheophyta</taxon>
        <taxon>Spermatophyta</taxon>
        <taxon>Magnoliopsida</taxon>
        <taxon>eudicotyledons</taxon>
        <taxon>Gunneridae</taxon>
        <taxon>Pentapetalae</taxon>
        <taxon>asterids</taxon>
        <taxon>campanulids</taxon>
        <taxon>Asterales</taxon>
        <taxon>Asteraceae</taxon>
        <taxon>Asteroideae</taxon>
        <taxon>Anthemideae</taxon>
        <taxon>Anthemidinae</taxon>
        <taxon>Tanacetum</taxon>
    </lineage>
</organism>
<feature type="region of interest" description="Disordered" evidence="1">
    <location>
        <begin position="120"/>
        <end position="139"/>
    </location>
</feature>
<dbReference type="PANTHER" id="PTHR33116">
    <property type="entry name" value="REVERSE TRANSCRIPTASE ZINC-BINDING DOMAIN-CONTAINING PROTEIN-RELATED-RELATED"/>
    <property type="match status" value="1"/>
</dbReference>
<dbReference type="PANTHER" id="PTHR33116:SF78">
    <property type="entry name" value="OS12G0587133 PROTEIN"/>
    <property type="match status" value="1"/>
</dbReference>
<feature type="region of interest" description="Disordered" evidence="1">
    <location>
        <begin position="53"/>
        <end position="101"/>
    </location>
</feature>